<evidence type="ECO:0000256" key="1">
    <source>
        <dbReference type="SAM" id="MobiDB-lite"/>
    </source>
</evidence>
<feature type="region of interest" description="Disordered" evidence="1">
    <location>
        <begin position="91"/>
        <end position="114"/>
    </location>
</feature>
<reference evidence="2" key="1">
    <citation type="submission" date="2014-03" db="EMBL/GenBank/DDBJ databases">
        <authorList>
            <person name="Casaregola S."/>
        </authorList>
    </citation>
    <scope>NUCLEOTIDE SEQUENCE [LARGE SCALE GENOMIC DNA]</scope>
    <source>
        <strain evidence="2">CLIB 918</strain>
    </source>
</reference>
<organism evidence="2 3">
    <name type="scientific">Geotrichum candidum</name>
    <name type="common">Oospora lactis</name>
    <name type="synonym">Dipodascus geotrichum</name>
    <dbReference type="NCBI Taxonomy" id="1173061"/>
    <lineage>
        <taxon>Eukaryota</taxon>
        <taxon>Fungi</taxon>
        <taxon>Dikarya</taxon>
        <taxon>Ascomycota</taxon>
        <taxon>Saccharomycotina</taxon>
        <taxon>Dipodascomycetes</taxon>
        <taxon>Dipodascales</taxon>
        <taxon>Dipodascaceae</taxon>
        <taxon>Geotrichum</taxon>
    </lineage>
</organism>
<accession>A0A0J9X2F2</accession>
<protein>
    <submittedName>
        <fullName evidence="2">Uncharacterized protein</fullName>
    </submittedName>
</protein>
<keyword evidence="3" id="KW-1185">Reference proteome</keyword>
<dbReference type="EMBL" id="CCBN010000001">
    <property type="protein sequence ID" value="CDO51116.1"/>
    <property type="molecule type" value="Genomic_DNA"/>
</dbReference>
<sequence length="336" mass="37018">MSSQENFDQHTFCDYRDHTPQRTRSQERPHQSLRRRRDGRELLRLSRSQLASHGVDIPSLWTNQSCSNNRHNNSSGSGSFWNSHHISRATNSSPLGCTRHENHIRKSSNGESPILAYKMRKRQRRFKISPGLDFTAATAAVAATPLPTNLEGSTPQPAVLPTPNVPMDDTTHGFETTTAATMAAPLPSDNSWWEQEEVCPSTEKIPAGGGPTAEEMLTAMLGWPVCPCCHMPHSGLSTPNAGTADGTATANTAAQLWPQDLPPTLYQIGNENTSTPFQPPHVEITPLSSSSATTHLTAETRELRTRVLSLEARVNILYIVLERIVNHLDRQPDAQP</sequence>
<gene>
    <name evidence="2" type="ORF">BN980_GECA01s01088g</name>
</gene>
<dbReference type="Proteomes" id="UP000242525">
    <property type="component" value="Unassembled WGS sequence"/>
</dbReference>
<proteinExistence type="predicted"/>
<feature type="region of interest" description="Disordered" evidence="1">
    <location>
        <begin position="1"/>
        <end position="41"/>
    </location>
</feature>
<dbReference type="AlphaFoldDB" id="A0A0J9X2F2"/>
<feature type="compositionally biased region" description="Basic and acidic residues" evidence="1">
    <location>
        <begin position="7"/>
        <end position="30"/>
    </location>
</feature>
<evidence type="ECO:0000313" key="3">
    <source>
        <dbReference type="Proteomes" id="UP000242525"/>
    </source>
</evidence>
<evidence type="ECO:0000313" key="2">
    <source>
        <dbReference type="EMBL" id="CDO51116.1"/>
    </source>
</evidence>
<comment type="caution">
    <text evidence="2">The sequence shown here is derived from an EMBL/GenBank/DDBJ whole genome shotgun (WGS) entry which is preliminary data.</text>
</comment>
<name>A0A0J9X2F2_GEOCN</name>